<dbReference type="PANTHER" id="PTHR11732">
    <property type="entry name" value="ALDO/KETO REDUCTASE"/>
    <property type="match status" value="1"/>
</dbReference>
<evidence type="ECO:0000256" key="4">
    <source>
        <dbReference type="PIRSR" id="PIRSR000097-2"/>
    </source>
</evidence>
<reference evidence="7 8" key="1">
    <citation type="submission" date="2016-12" db="EMBL/GenBank/DDBJ databases">
        <authorList>
            <person name="Song W.-J."/>
            <person name="Kurnit D.M."/>
        </authorList>
    </citation>
    <scope>NUCLEOTIDE SEQUENCE [LARGE SCALE GENOMIC DNA]</scope>
    <source>
        <strain evidence="7 8">IMCC3135</strain>
    </source>
</reference>
<dbReference type="OrthoDB" id="9772407at2"/>
<dbReference type="PROSITE" id="PS00798">
    <property type="entry name" value="ALDOKETO_REDUCTASE_1"/>
    <property type="match status" value="1"/>
</dbReference>
<dbReference type="InterPro" id="IPR036812">
    <property type="entry name" value="NAD(P)_OxRdtase_dom_sf"/>
</dbReference>
<evidence type="ECO:0000256" key="2">
    <source>
        <dbReference type="ARBA" id="ARBA00023002"/>
    </source>
</evidence>
<dbReference type="EMBL" id="CP018632">
    <property type="protein sequence ID" value="ASJ74354.1"/>
    <property type="molecule type" value="Genomic_DNA"/>
</dbReference>
<dbReference type="PIRSF" id="PIRSF000097">
    <property type="entry name" value="AKR"/>
    <property type="match status" value="1"/>
</dbReference>
<evidence type="ECO:0000256" key="5">
    <source>
        <dbReference type="PIRSR" id="PIRSR000097-3"/>
    </source>
</evidence>
<dbReference type="SUPFAM" id="SSF51430">
    <property type="entry name" value="NAD(P)-linked oxidoreductase"/>
    <property type="match status" value="1"/>
</dbReference>
<dbReference type="FunFam" id="3.20.20.100:FF:000007">
    <property type="entry name" value="NAD(P)H-dependent D-xylose reductase xyl1"/>
    <property type="match status" value="1"/>
</dbReference>
<dbReference type="PRINTS" id="PR00069">
    <property type="entry name" value="ALDKETRDTASE"/>
</dbReference>
<evidence type="ECO:0000313" key="8">
    <source>
        <dbReference type="Proteomes" id="UP000250079"/>
    </source>
</evidence>
<dbReference type="Proteomes" id="UP000250079">
    <property type="component" value="Chromosome"/>
</dbReference>
<dbReference type="Gene3D" id="3.20.20.100">
    <property type="entry name" value="NADP-dependent oxidoreductase domain"/>
    <property type="match status" value="1"/>
</dbReference>
<feature type="binding site" evidence="4">
    <location>
        <position position="113"/>
    </location>
    <ligand>
        <name>substrate</name>
    </ligand>
</feature>
<comment type="similarity">
    <text evidence="1">Belongs to the aldo/keto reductase family.</text>
</comment>
<dbReference type="RefSeq" id="WP_088921993.1">
    <property type="nucleotide sequence ID" value="NZ_CP018632.1"/>
</dbReference>
<dbReference type="EC" id="1.1.1.184" evidence="7"/>
<evidence type="ECO:0000259" key="6">
    <source>
        <dbReference type="Pfam" id="PF00248"/>
    </source>
</evidence>
<name>A0A2Z2P3I2_9GAMM</name>
<accession>A0A2Z2P3I2</accession>
<feature type="domain" description="NADP-dependent oxidoreductase" evidence="6">
    <location>
        <begin position="18"/>
        <end position="304"/>
    </location>
</feature>
<evidence type="ECO:0000256" key="1">
    <source>
        <dbReference type="ARBA" id="ARBA00007905"/>
    </source>
</evidence>
<gene>
    <name evidence="7" type="ORF">IMCC3135_21385</name>
</gene>
<evidence type="ECO:0000313" key="7">
    <source>
        <dbReference type="EMBL" id="ASJ74354.1"/>
    </source>
</evidence>
<dbReference type="InterPro" id="IPR023210">
    <property type="entry name" value="NADP_OxRdtase_dom"/>
</dbReference>
<keyword evidence="2 7" id="KW-0560">Oxidoreductase</keyword>
<dbReference type="InterPro" id="IPR018170">
    <property type="entry name" value="Aldo/ket_reductase_CS"/>
</dbReference>
<dbReference type="AlphaFoldDB" id="A0A2Z2P3I2"/>
<keyword evidence="8" id="KW-1185">Reference proteome</keyword>
<evidence type="ECO:0000256" key="3">
    <source>
        <dbReference type="PIRSR" id="PIRSR000097-1"/>
    </source>
</evidence>
<dbReference type="InterPro" id="IPR020471">
    <property type="entry name" value="AKR"/>
</dbReference>
<sequence>MTTIPTQPVGADGQMPVIGLGLWKIDKDVVADAVVEAIRAGYRHLDSACDYGNEKQVGEGIRRAIEEGLCTREDLWVTSKLWNTYHHPDHVVMAMDQTLDDLGLDYLDLYMVHFPIALEFVPFETRYPPEWVHDPSDELPMMKPAAVSLQDTWRAMETLVDSGLARHIGVCNYGVSLMRDLLNYARIEPAVLQIESHPYLTQDKLVRFCAEQDIAVTAFSPLGALSYLELGMAEESQSVLQQPSVIAIAERLGRTPAQVILRWGVQRGNSIIPKTSRPERLLENAALFDFELTDEDMAAVSGLNRNQRFNDPGVFTELAFNTFFPIYE</sequence>
<dbReference type="Pfam" id="PF00248">
    <property type="entry name" value="Aldo_ket_red"/>
    <property type="match status" value="1"/>
</dbReference>
<dbReference type="GO" id="GO:0004090">
    <property type="term" value="F:carbonyl reductase (NADPH) activity"/>
    <property type="evidence" value="ECO:0007669"/>
    <property type="project" value="UniProtKB-EC"/>
</dbReference>
<proteinExistence type="inferred from homology"/>
<feature type="site" description="Lowers pKa of active site Tyr" evidence="5">
    <location>
        <position position="80"/>
    </location>
</feature>
<dbReference type="KEGG" id="gai:IMCC3135_21385"/>
<organism evidence="7 8">
    <name type="scientific">Granulosicoccus antarcticus IMCC3135</name>
    <dbReference type="NCBI Taxonomy" id="1192854"/>
    <lineage>
        <taxon>Bacteria</taxon>
        <taxon>Pseudomonadati</taxon>
        <taxon>Pseudomonadota</taxon>
        <taxon>Gammaproteobacteria</taxon>
        <taxon>Chromatiales</taxon>
        <taxon>Granulosicoccaceae</taxon>
        <taxon>Granulosicoccus</taxon>
    </lineage>
</organism>
<feature type="active site" description="Proton donor" evidence="3">
    <location>
        <position position="51"/>
    </location>
</feature>
<protein>
    <submittedName>
        <fullName evidence="7">Aldo/keto reductase</fullName>
        <ecNumber evidence="7">1.1.1.184</ecNumber>
    </submittedName>
</protein>
<dbReference type="PROSITE" id="PS00062">
    <property type="entry name" value="ALDOKETO_REDUCTASE_2"/>
    <property type="match status" value="1"/>
</dbReference>